<name>A0A1S0TER9_LOALO</name>
<dbReference type="CTD" id="9953406"/>
<protein>
    <recommendedName>
        <fullName evidence="1">Phospholipid/glycerol acyltransferase domain-containing protein</fullName>
    </recommendedName>
</protein>
<feature type="domain" description="Phospholipid/glycerol acyltransferase" evidence="1">
    <location>
        <begin position="11"/>
        <end position="47"/>
    </location>
</feature>
<feature type="non-terminal residue" evidence="2">
    <location>
        <position position="1"/>
    </location>
</feature>
<dbReference type="KEGG" id="loa:LOAG_15911"/>
<dbReference type="SUPFAM" id="SSF69593">
    <property type="entry name" value="Glycerol-3-phosphate (1)-acyltransferase"/>
    <property type="match status" value="1"/>
</dbReference>
<reference evidence="2" key="1">
    <citation type="submission" date="2012-04" db="EMBL/GenBank/DDBJ databases">
        <title>The Genome Sequence of Loa loa.</title>
        <authorList>
            <consortium name="The Broad Institute Genome Sequencing Platform"/>
            <consortium name="Broad Institute Genome Sequencing Center for Infectious Disease"/>
            <person name="Nutman T.B."/>
            <person name="Fink D.L."/>
            <person name="Russ C."/>
            <person name="Young S."/>
            <person name="Zeng Q."/>
            <person name="Gargeya S."/>
            <person name="Alvarado L."/>
            <person name="Berlin A."/>
            <person name="Chapman S.B."/>
            <person name="Chen Z."/>
            <person name="Freedman E."/>
            <person name="Gellesch M."/>
            <person name="Goldberg J."/>
            <person name="Griggs A."/>
            <person name="Gujja S."/>
            <person name="Heilman E.R."/>
            <person name="Heiman D."/>
            <person name="Howarth C."/>
            <person name="Mehta T."/>
            <person name="Neiman D."/>
            <person name="Pearson M."/>
            <person name="Roberts A."/>
            <person name="Saif S."/>
            <person name="Shea T."/>
            <person name="Shenoy N."/>
            <person name="Sisk P."/>
            <person name="Stolte C."/>
            <person name="Sykes S."/>
            <person name="White J."/>
            <person name="Yandava C."/>
            <person name="Haas B."/>
            <person name="Henn M.R."/>
            <person name="Nusbaum C."/>
            <person name="Birren B."/>
        </authorList>
    </citation>
    <scope>NUCLEOTIDE SEQUENCE [LARGE SCALE GENOMIC DNA]</scope>
</reference>
<dbReference type="AlphaFoldDB" id="A0A1S0TER9"/>
<organism evidence="2">
    <name type="scientific">Loa loa</name>
    <name type="common">Eye worm</name>
    <name type="synonym">Filaria loa</name>
    <dbReference type="NCBI Taxonomy" id="7209"/>
    <lineage>
        <taxon>Eukaryota</taxon>
        <taxon>Metazoa</taxon>
        <taxon>Ecdysozoa</taxon>
        <taxon>Nematoda</taxon>
        <taxon>Chromadorea</taxon>
        <taxon>Rhabditida</taxon>
        <taxon>Spirurina</taxon>
        <taxon>Spiruromorpha</taxon>
        <taxon>Filarioidea</taxon>
        <taxon>Onchocercidae</taxon>
        <taxon>Loa</taxon>
    </lineage>
</organism>
<dbReference type="GeneID" id="9953406"/>
<dbReference type="Pfam" id="PF01553">
    <property type="entry name" value="Acyltransferase"/>
    <property type="match status" value="1"/>
</dbReference>
<dbReference type="GO" id="GO:0016746">
    <property type="term" value="F:acyltransferase activity"/>
    <property type="evidence" value="ECO:0007669"/>
    <property type="project" value="InterPro"/>
</dbReference>
<accession>A0A1S0TER9</accession>
<sequence>GLIEMFFGARVTISGIKIDHSEPALIIMNHRTCLDWLFFWIALIRIDPWLLTSQKISLKVCLQ</sequence>
<dbReference type="InterPro" id="IPR002123">
    <property type="entry name" value="Plipid/glycerol_acylTrfase"/>
</dbReference>
<dbReference type="OMA" id="EMFFGAR"/>
<dbReference type="EMBL" id="JH715225">
    <property type="protein sequence ID" value="EFO12622.2"/>
    <property type="molecule type" value="Genomic_DNA"/>
</dbReference>
<proteinExistence type="predicted"/>
<dbReference type="RefSeq" id="XP_003151447.2">
    <property type="nucleotide sequence ID" value="XM_003151399.2"/>
</dbReference>
<dbReference type="OrthoDB" id="186786at2759"/>
<evidence type="ECO:0000313" key="2">
    <source>
        <dbReference type="EMBL" id="EFO12622.2"/>
    </source>
</evidence>
<gene>
    <name evidence="2" type="ORF">LOAG_15911</name>
</gene>
<evidence type="ECO:0000259" key="1">
    <source>
        <dbReference type="Pfam" id="PF01553"/>
    </source>
</evidence>
<dbReference type="InParanoid" id="A0A1S0TER9"/>